<evidence type="ECO:0000256" key="1">
    <source>
        <dbReference type="SAM" id="Phobius"/>
    </source>
</evidence>
<name>A0AAD8E5N7_DIPPU</name>
<protein>
    <submittedName>
        <fullName evidence="2">Uncharacterized protein</fullName>
    </submittedName>
</protein>
<gene>
    <name evidence="2" type="ORF">L9F63_005560</name>
</gene>
<feature type="transmembrane region" description="Helical" evidence="1">
    <location>
        <begin position="56"/>
        <end position="79"/>
    </location>
</feature>
<keyword evidence="1" id="KW-0472">Membrane</keyword>
<organism evidence="2 3">
    <name type="scientific">Diploptera punctata</name>
    <name type="common">Pacific beetle cockroach</name>
    <dbReference type="NCBI Taxonomy" id="6984"/>
    <lineage>
        <taxon>Eukaryota</taxon>
        <taxon>Metazoa</taxon>
        <taxon>Ecdysozoa</taxon>
        <taxon>Arthropoda</taxon>
        <taxon>Hexapoda</taxon>
        <taxon>Insecta</taxon>
        <taxon>Pterygota</taxon>
        <taxon>Neoptera</taxon>
        <taxon>Polyneoptera</taxon>
        <taxon>Dictyoptera</taxon>
        <taxon>Blattodea</taxon>
        <taxon>Blaberoidea</taxon>
        <taxon>Blaberidae</taxon>
        <taxon>Diplopterinae</taxon>
        <taxon>Diploptera</taxon>
    </lineage>
</organism>
<accession>A0AAD8E5N7</accession>
<reference evidence="2" key="1">
    <citation type="journal article" date="2023" name="IScience">
        <title>Live-bearing cockroach genome reveals convergent evolutionary mechanisms linked to viviparity in insects and beyond.</title>
        <authorList>
            <person name="Fouks B."/>
            <person name="Harrison M.C."/>
            <person name="Mikhailova A.A."/>
            <person name="Marchal E."/>
            <person name="English S."/>
            <person name="Carruthers M."/>
            <person name="Jennings E.C."/>
            <person name="Chiamaka E.L."/>
            <person name="Frigard R.A."/>
            <person name="Pippel M."/>
            <person name="Attardo G.M."/>
            <person name="Benoit J.B."/>
            <person name="Bornberg-Bauer E."/>
            <person name="Tobe S.S."/>
        </authorList>
    </citation>
    <scope>NUCLEOTIDE SEQUENCE</scope>
    <source>
        <strain evidence="2">Stay&amp;Tobe</strain>
    </source>
</reference>
<comment type="caution">
    <text evidence="2">The sequence shown here is derived from an EMBL/GenBank/DDBJ whole genome shotgun (WGS) entry which is preliminary data.</text>
</comment>
<keyword evidence="3" id="KW-1185">Reference proteome</keyword>
<dbReference type="AlphaFoldDB" id="A0AAD8E5N7"/>
<keyword evidence="1" id="KW-0812">Transmembrane</keyword>
<reference evidence="2" key="2">
    <citation type="submission" date="2023-05" db="EMBL/GenBank/DDBJ databases">
        <authorList>
            <person name="Fouks B."/>
        </authorList>
    </citation>
    <scope>NUCLEOTIDE SEQUENCE</scope>
    <source>
        <strain evidence="2">Stay&amp;Tobe</strain>
        <tissue evidence="2">Testes</tissue>
    </source>
</reference>
<dbReference type="EMBL" id="JASPKZ010008901">
    <property type="protein sequence ID" value="KAJ9578215.1"/>
    <property type="molecule type" value="Genomic_DNA"/>
</dbReference>
<evidence type="ECO:0000313" key="3">
    <source>
        <dbReference type="Proteomes" id="UP001233999"/>
    </source>
</evidence>
<keyword evidence="1" id="KW-1133">Transmembrane helix</keyword>
<sequence>MGEGTTIHPPPGAGIPALRYRTCLNTTNNYSLAFCLNETYLDEEAAQQSLHLIQKIVAIVVPLLFGLIVLVGLIGNALVSKYFIDLVVDHQ</sequence>
<evidence type="ECO:0000313" key="2">
    <source>
        <dbReference type="EMBL" id="KAJ9578215.1"/>
    </source>
</evidence>
<dbReference type="Proteomes" id="UP001233999">
    <property type="component" value="Unassembled WGS sequence"/>
</dbReference>
<proteinExistence type="predicted"/>